<dbReference type="Proteomes" id="UP000050836">
    <property type="component" value="Unassembled WGS sequence"/>
</dbReference>
<reference evidence="3 4" key="1">
    <citation type="submission" date="2015-10" db="EMBL/GenBank/DDBJ databases">
        <title>Genome sequencing and analysis of members of genus Stenotrophomonas.</title>
        <authorList>
            <person name="Patil P.P."/>
            <person name="Midha S."/>
            <person name="Patil P.B."/>
        </authorList>
    </citation>
    <scope>NUCLEOTIDE SEQUENCE [LARGE SCALE GENOMIC DNA]</scope>
    <source>
        <strain evidence="3 4">JCM 9942</strain>
    </source>
</reference>
<keyword evidence="4" id="KW-1185">Reference proteome</keyword>
<evidence type="ECO:0000313" key="3">
    <source>
        <dbReference type="EMBL" id="KRG44722.1"/>
    </source>
</evidence>
<feature type="region of interest" description="Disordered" evidence="1">
    <location>
        <begin position="371"/>
        <end position="498"/>
    </location>
</feature>
<accession>A0A0R0AQK3</accession>
<gene>
    <name evidence="3" type="ORF">ARC78_04550</name>
</gene>
<organism evidence="3 4">
    <name type="scientific">Stenotrophomonas pictorum JCM 9942</name>
    <dbReference type="NCBI Taxonomy" id="1236960"/>
    <lineage>
        <taxon>Bacteria</taxon>
        <taxon>Pseudomonadati</taxon>
        <taxon>Pseudomonadota</taxon>
        <taxon>Gammaproteobacteria</taxon>
        <taxon>Lysobacterales</taxon>
        <taxon>Lysobacteraceae</taxon>
        <taxon>Stenotrophomonas</taxon>
    </lineage>
</organism>
<evidence type="ECO:0008006" key="5">
    <source>
        <dbReference type="Google" id="ProtNLM"/>
    </source>
</evidence>
<keyword evidence="2" id="KW-1133">Transmembrane helix</keyword>
<sequence>MPGTPVSDLVNLLAARRQVSILHDRRTRMPYSWSNWLQTRVSRAISAFTHSEMLAMAATRPARPSPGAAPVVPLWRTMLLMFWHGGDPPPPDQRGLRWFAGFFSAGLHLLFAMLLLWVALVRSNAPEDSADEGARVQVEYVGRGTPEDEGGGTPQAAVAAGQVANAGADTVIPASAQPAAAASSSASAAAQEAVAAPDSTAEMDAFESMSIDASKPVPVPEPTAEQPLQVTETTRPTRRFVVPPPAVNAPIVSPRVPAVRERTVETAMERPQRMQSIRAPVELQPQLRLPQVQVRERQIEVAPSQPVVLTQPRARAVEVQVQVQAPELGVAERQIETATQRNVPMAAVRSPEINAQVSAPQVAVRERQLPGVPDAPVASPAPAAGTMATATGSARADVTAQREGAASTGMAATSVPRSGSSAGAGPKPQDRSGGWATPTRDDDWGASQRPMAGDAGGRADQGEGLFNADGSVRLAGSEGQAQDSPRGAPGGESDSWSRERIAKSGTWLKRPPYDYTPTSLDKYWVPSESLLAEWVRKGIKSIEIPIPGSSSRISCVVSLLQFGGGCGLTDPNMQEQPAEARPPPDIPFKKELQEDNGSR</sequence>
<proteinExistence type="predicted"/>
<feature type="transmembrane region" description="Helical" evidence="2">
    <location>
        <begin position="98"/>
        <end position="120"/>
    </location>
</feature>
<feature type="compositionally biased region" description="Basic and acidic residues" evidence="1">
    <location>
        <begin position="587"/>
        <end position="599"/>
    </location>
</feature>
<evidence type="ECO:0000313" key="4">
    <source>
        <dbReference type="Proteomes" id="UP000050836"/>
    </source>
</evidence>
<feature type="region of interest" description="Disordered" evidence="1">
    <location>
        <begin position="567"/>
        <end position="599"/>
    </location>
</feature>
<comment type="caution">
    <text evidence="3">The sequence shown here is derived from an EMBL/GenBank/DDBJ whole genome shotgun (WGS) entry which is preliminary data.</text>
</comment>
<evidence type="ECO:0000256" key="1">
    <source>
        <dbReference type="SAM" id="MobiDB-lite"/>
    </source>
</evidence>
<feature type="compositionally biased region" description="Low complexity" evidence="1">
    <location>
        <begin position="371"/>
        <end position="396"/>
    </location>
</feature>
<keyword evidence="2" id="KW-0472">Membrane</keyword>
<dbReference type="EMBL" id="LLXS01000006">
    <property type="protein sequence ID" value="KRG44722.1"/>
    <property type="molecule type" value="Genomic_DNA"/>
</dbReference>
<name>A0A0R0AQK3_9GAMM</name>
<keyword evidence="2" id="KW-0812">Transmembrane</keyword>
<dbReference type="RefSeq" id="WP_057505653.1">
    <property type="nucleotide sequence ID" value="NZ_LLXS01000006.1"/>
</dbReference>
<dbReference type="AlphaFoldDB" id="A0A0R0AQK3"/>
<protein>
    <recommendedName>
        <fullName evidence="5">Transmembrane repetitive protein</fullName>
    </recommendedName>
</protein>
<evidence type="ECO:0000256" key="2">
    <source>
        <dbReference type="SAM" id="Phobius"/>
    </source>
</evidence>